<evidence type="ECO:0000256" key="7">
    <source>
        <dbReference type="ARBA" id="ARBA00023224"/>
    </source>
</evidence>
<evidence type="ECO:0000256" key="3">
    <source>
        <dbReference type="ARBA" id="ARBA00022692"/>
    </source>
</evidence>
<protein>
    <recommendedName>
        <fullName evidence="8">Gustatory receptor</fullName>
    </recommendedName>
</protein>
<evidence type="ECO:0000313" key="9">
    <source>
        <dbReference type="EMBL" id="BES94755.1"/>
    </source>
</evidence>
<name>A0ABN7AV07_9HEMI</name>
<keyword evidence="7 8" id="KW-0807">Transducer</keyword>
<comment type="subcellular location">
    <subcellularLocation>
        <location evidence="1 8">Cell membrane</location>
        <topology evidence="1 8">Multi-pass membrane protein</topology>
    </subcellularLocation>
</comment>
<organism evidence="9 10">
    <name type="scientific">Nesidiocoris tenuis</name>
    <dbReference type="NCBI Taxonomy" id="355587"/>
    <lineage>
        <taxon>Eukaryota</taxon>
        <taxon>Metazoa</taxon>
        <taxon>Ecdysozoa</taxon>
        <taxon>Arthropoda</taxon>
        <taxon>Hexapoda</taxon>
        <taxon>Insecta</taxon>
        <taxon>Pterygota</taxon>
        <taxon>Neoptera</taxon>
        <taxon>Paraneoptera</taxon>
        <taxon>Hemiptera</taxon>
        <taxon>Heteroptera</taxon>
        <taxon>Panheteroptera</taxon>
        <taxon>Cimicomorpha</taxon>
        <taxon>Miridae</taxon>
        <taxon>Dicyphina</taxon>
        <taxon>Nesidiocoris</taxon>
    </lineage>
</organism>
<evidence type="ECO:0000313" key="10">
    <source>
        <dbReference type="Proteomes" id="UP001307889"/>
    </source>
</evidence>
<evidence type="ECO:0000256" key="6">
    <source>
        <dbReference type="ARBA" id="ARBA00023170"/>
    </source>
</evidence>
<evidence type="ECO:0000256" key="1">
    <source>
        <dbReference type="ARBA" id="ARBA00004651"/>
    </source>
</evidence>
<dbReference type="Proteomes" id="UP001307889">
    <property type="component" value="Chromosome 5"/>
</dbReference>
<feature type="transmembrane region" description="Helical" evidence="8">
    <location>
        <begin position="128"/>
        <end position="147"/>
    </location>
</feature>
<keyword evidence="4 8" id="KW-1133">Transmembrane helix</keyword>
<gene>
    <name evidence="9" type="ORF">NTJ_07563</name>
</gene>
<sequence>MVQLQQPLAELMQSLKTLGLMPFETDGKSVVISKFGCARFAAVLFIQICTYSSLLRQTLQWHKFDTRTLGQIATFFSLTCTYAAIFGTVHQLVSTKQRARLSKFICALDSCLKVFPFSSTATSVFRYAHIKLQIIILILFTISYFKVSYDCFIKREYFILTYGANCWFSQFYLAYLTVPFLCFLNVIEQNLKSMNRSICKAHAPNEVAKFVRVYDRLSFAVEQLNRFYGFTLLCCINAEFLNIINSLFYAITNGVWYTSDLYRDLVNFATSMSNASCIYSLAKSCDSVANKVSTILYHLGRKRHECVNSFHLKPLI</sequence>
<keyword evidence="5 8" id="KW-0472">Membrane</keyword>
<dbReference type="InterPro" id="IPR013604">
    <property type="entry name" value="7TM_chemorcpt"/>
</dbReference>
<comment type="function">
    <text evidence="8">Gustatory receptor which mediates acceptance or avoidance behavior, depending on its substrates.</text>
</comment>
<evidence type="ECO:0000256" key="4">
    <source>
        <dbReference type="ARBA" id="ARBA00022989"/>
    </source>
</evidence>
<evidence type="ECO:0000256" key="5">
    <source>
        <dbReference type="ARBA" id="ARBA00023136"/>
    </source>
</evidence>
<dbReference type="PANTHER" id="PTHR21143:SF133">
    <property type="entry name" value="GUSTATORY AND PHEROMONE RECEPTOR 32A-RELATED"/>
    <property type="match status" value="1"/>
</dbReference>
<reference evidence="9 10" key="1">
    <citation type="submission" date="2023-09" db="EMBL/GenBank/DDBJ databases">
        <title>Nesidiocoris tenuis whole genome shotgun sequence.</title>
        <authorList>
            <person name="Shibata T."/>
            <person name="Shimoda M."/>
            <person name="Kobayashi T."/>
            <person name="Uehara T."/>
        </authorList>
    </citation>
    <scope>NUCLEOTIDE SEQUENCE [LARGE SCALE GENOMIC DNA]</scope>
    <source>
        <strain evidence="9 10">Japan</strain>
    </source>
</reference>
<dbReference type="PANTHER" id="PTHR21143">
    <property type="entry name" value="INVERTEBRATE GUSTATORY RECEPTOR"/>
    <property type="match status" value="1"/>
</dbReference>
<accession>A0ABN7AV07</accession>
<feature type="transmembrane region" description="Helical" evidence="8">
    <location>
        <begin position="37"/>
        <end position="55"/>
    </location>
</feature>
<keyword evidence="10" id="KW-1185">Reference proteome</keyword>
<feature type="transmembrane region" description="Helical" evidence="8">
    <location>
        <begin position="167"/>
        <end position="187"/>
    </location>
</feature>
<keyword evidence="6 8" id="KW-0675">Receptor</keyword>
<dbReference type="EMBL" id="AP028913">
    <property type="protein sequence ID" value="BES94755.1"/>
    <property type="molecule type" value="Genomic_DNA"/>
</dbReference>
<comment type="similarity">
    <text evidence="8">Belongs to the insect chemoreceptor superfamily. Gustatory receptor (GR) family.</text>
</comment>
<evidence type="ECO:0000256" key="8">
    <source>
        <dbReference type="RuleBase" id="RU363108"/>
    </source>
</evidence>
<keyword evidence="2 8" id="KW-1003">Cell membrane</keyword>
<comment type="caution">
    <text evidence="8">Lacks conserved residue(s) required for the propagation of feature annotation.</text>
</comment>
<evidence type="ECO:0000256" key="2">
    <source>
        <dbReference type="ARBA" id="ARBA00022475"/>
    </source>
</evidence>
<feature type="transmembrane region" description="Helical" evidence="8">
    <location>
        <begin position="75"/>
        <end position="93"/>
    </location>
</feature>
<keyword evidence="3 8" id="KW-0812">Transmembrane</keyword>
<dbReference type="Pfam" id="PF08395">
    <property type="entry name" value="7tm_7"/>
    <property type="match status" value="1"/>
</dbReference>
<proteinExistence type="inferred from homology"/>